<name>A0ABP8G6F1_9BACT</name>
<protein>
    <recommendedName>
        <fullName evidence="3">Lipoprotein</fullName>
    </recommendedName>
</protein>
<evidence type="ECO:0008006" key="3">
    <source>
        <dbReference type="Google" id="ProtNLM"/>
    </source>
</evidence>
<dbReference type="Proteomes" id="UP001501725">
    <property type="component" value="Unassembled WGS sequence"/>
</dbReference>
<comment type="caution">
    <text evidence="1">The sequence shown here is derived from an EMBL/GenBank/DDBJ whole genome shotgun (WGS) entry which is preliminary data.</text>
</comment>
<evidence type="ECO:0000313" key="1">
    <source>
        <dbReference type="EMBL" id="GAA4317990.1"/>
    </source>
</evidence>
<organism evidence="1 2">
    <name type="scientific">Flaviaesturariibacter amylovorans</name>
    <dbReference type="NCBI Taxonomy" id="1084520"/>
    <lineage>
        <taxon>Bacteria</taxon>
        <taxon>Pseudomonadati</taxon>
        <taxon>Bacteroidota</taxon>
        <taxon>Chitinophagia</taxon>
        <taxon>Chitinophagales</taxon>
        <taxon>Chitinophagaceae</taxon>
        <taxon>Flaviaestuariibacter</taxon>
    </lineage>
</organism>
<dbReference type="EMBL" id="BAABGY010000001">
    <property type="protein sequence ID" value="GAA4317990.1"/>
    <property type="molecule type" value="Genomic_DNA"/>
</dbReference>
<keyword evidence="2" id="KW-1185">Reference proteome</keyword>
<dbReference type="PROSITE" id="PS51257">
    <property type="entry name" value="PROKAR_LIPOPROTEIN"/>
    <property type="match status" value="1"/>
</dbReference>
<reference evidence="2" key="1">
    <citation type="journal article" date="2019" name="Int. J. Syst. Evol. Microbiol.">
        <title>The Global Catalogue of Microorganisms (GCM) 10K type strain sequencing project: providing services to taxonomists for standard genome sequencing and annotation.</title>
        <authorList>
            <consortium name="The Broad Institute Genomics Platform"/>
            <consortium name="The Broad Institute Genome Sequencing Center for Infectious Disease"/>
            <person name="Wu L."/>
            <person name="Ma J."/>
        </authorList>
    </citation>
    <scope>NUCLEOTIDE SEQUENCE [LARGE SCALE GENOMIC DNA]</scope>
    <source>
        <strain evidence="2">JCM 17919</strain>
    </source>
</reference>
<proteinExistence type="predicted"/>
<dbReference type="RefSeq" id="WP_345252707.1">
    <property type="nucleotide sequence ID" value="NZ_BAABGY010000001.1"/>
</dbReference>
<sequence>MKFPILLCTLGLMACGNGAERYHPELRDRDGFGYRHALAGATREGSIRHDYKGCFASDQERIDLFRSDTARYAVLHTRSRQDTVWLQPAQGAALDTFVLRLERRVFEPLLCTTNHDYSVRYRGRSFEKHDGGCQWNGFQELEEALFGKERGATVAR</sequence>
<gene>
    <name evidence="1" type="ORF">GCM10023184_01920</name>
</gene>
<evidence type="ECO:0000313" key="2">
    <source>
        <dbReference type="Proteomes" id="UP001501725"/>
    </source>
</evidence>
<accession>A0ABP8G6F1</accession>